<dbReference type="Proteomes" id="UP001610334">
    <property type="component" value="Unassembled WGS sequence"/>
</dbReference>
<feature type="non-terminal residue" evidence="2">
    <location>
        <position position="65"/>
    </location>
</feature>
<dbReference type="EMBL" id="JBFXLT010000206">
    <property type="protein sequence ID" value="KAL2802140.1"/>
    <property type="molecule type" value="Genomic_DNA"/>
</dbReference>
<reference evidence="2 3" key="1">
    <citation type="submission" date="2024-07" db="EMBL/GenBank/DDBJ databases">
        <title>Section-level genome sequencing and comparative genomics of Aspergillus sections Usti and Cavernicolus.</title>
        <authorList>
            <consortium name="Lawrence Berkeley National Laboratory"/>
            <person name="Nybo J.L."/>
            <person name="Vesth T.C."/>
            <person name="Theobald S."/>
            <person name="Frisvad J.C."/>
            <person name="Larsen T.O."/>
            <person name="Kjaerboelling I."/>
            <person name="Rothschild-Mancinelli K."/>
            <person name="Lyhne E.K."/>
            <person name="Kogle M.E."/>
            <person name="Barry K."/>
            <person name="Clum A."/>
            <person name="Na H."/>
            <person name="Ledsgaard L."/>
            <person name="Lin J."/>
            <person name="Lipzen A."/>
            <person name="Kuo A."/>
            <person name="Riley R."/>
            <person name="Mondo S."/>
            <person name="Labutti K."/>
            <person name="Haridas S."/>
            <person name="Pangalinan J."/>
            <person name="Salamov A.A."/>
            <person name="Simmons B.A."/>
            <person name="Magnuson J.K."/>
            <person name="Chen J."/>
            <person name="Drula E."/>
            <person name="Henrissat B."/>
            <person name="Wiebenga A."/>
            <person name="Lubbers R.J."/>
            <person name="Gomes A.C."/>
            <person name="Makela M.R."/>
            <person name="Stajich J."/>
            <person name="Grigoriev I.V."/>
            <person name="Mortensen U.H."/>
            <person name="De Vries R.P."/>
            <person name="Baker S.E."/>
            <person name="Andersen M.R."/>
        </authorList>
    </citation>
    <scope>NUCLEOTIDE SEQUENCE [LARGE SCALE GENOMIC DNA]</scope>
    <source>
        <strain evidence="2 3">CBS 588.65</strain>
    </source>
</reference>
<evidence type="ECO:0000256" key="1">
    <source>
        <dbReference type="SAM" id="MobiDB-lite"/>
    </source>
</evidence>
<organism evidence="2 3">
    <name type="scientific">Aspergillus granulosus</name>
    <dbReference type="NCBI Taxonomy" id="176169"/>
    <lineage>
        <taxon>Eukaryota</taxon>
        <taxon>Fungi</taxon>
        <taxon>Dikarya</taxon>
        <taxon>Ascomycota</taxon>
        <taxon>Pezizomycotina</taxon>
        <taxon>Eurotiomycetes</taxon>
        <taxon>Eurotiomycetidae</taxon>
        <taxon>Eurotiales</taxon>
        <taxon>Aspergillaceae</taxon>
        <taxon>Aspergillus</taxon>
        <taxon>Aspergillus subgen. Nidulantes</taxon>
    </lineage>
</organism>
<keyword evidence="3" id="KW-1185">Reference proteome</keyword>
<evidence type="ECO:0000313" key="3">
    <source>
        <dbReference type="Proteomes" id="UP001610334"/>
    </source>
</evidence>
<proteinExistence type="predicted"/>
<comment type="caution">
    <text evidence="2">The sequence shown here is derived from an EMBL/GenBank/DDBJ whole genome shotgun (WGS) entry which is preliminary data.</text>
</comment>
<feature type="region of interest" description="Disordered" evidence="1">
    <location>
        <begin position="1"/>
        <end position="65"/>
    </location>
</feature>
<evidence type="ECO:0000313" key="2">
    <source>
        <dbReference type="EMBL" id="KAL2802140.1"/>
    </source>
</evidence>
<protein>
    <submittedName>
        <fullName evidence="2">Uncharacterized protein</fullName>
    </submittedName>
</protein>
<accession>A0ABR4GUH9</accession>
<sequence>MGSDRGGIEVAESRSQMRGANTRGGGRKSEATCHPPPAQDTHDTRRQVNNGGMEWRRGNVKRGSV</sequence>
<name>A0ABR4GUH9_9EURO</name>
<gene>
    <name evidence="2" type="ORF">BJX63DRAFT_415775</name>
</gene>